<dbReference type="InterPro" id="IPR002219">
    <property type="entry name" value="PKC_DAG/PE"/>
</dbReference>
<evidence type="ECO:0000256" key="1">
    <source>
        <dbReference type="ARBA" id="ARBA00022723"/>
    </source>
</evidence>
<evidence type="ECO:0000256" key="2">
    <source>
        <dbReference type="ARBA" id="ARBA00022833"/>
    </source>
</evidence>
<dbReference type="InterPro" id="IPR051681">
    <property type="entry name" value="Ser/Thr_Kinases-Pseudokinases"/>
</dbReference>
<dbReference type="PANTHER" id="PTHR44329">
    <property type="entry name" value="SERINE/THREONINE-PROTEIN KINASE TNNI3K-RELATED"/>
    <property type="match status" value="1"/>
</dbReference>
<dbReference type="InterPro" id="IPR000719">
    <property type="entry name" value="Prot_kinase_dom"/>
</dbReference>
<protein>
    <submittedName>
        <fullName evidence="7">Uncharacterized protein</fullName>
    </submittedName>
</protein>
<dbReference type="InterPro" id="IPR001245">
    <property type="entry name" value="Ser-Thr/Tyr_kinase_cat_dom"/>
</dbReference>
<dbReference type="InterPro" id="IPR046349">
    <property type="entry name" value="C1-like_sf"/>
</dbReference>
<feature type="compositionally biased region" description="Polar residues" evidence="3">
    <location>
        <begin position="547"/>
        <end position="564"/>
    </location>
</feature>
<dbReference type="GO" id="GO:0046872">
    <property type="term" value="F:metal ion binding"/>
    <property type="evidence" value="ECO:0007669"/>
    <property type="project" value="UniProtKB-KW"/>
</dbReference>
<evidence type="ECO:0000313" key="6">
    <source>
        <dbReference type="Proteomes" id="UP000887566"/>
    </source>
</evidence>
<evidence type="ECO:0000313" key="7">
    <source>
        <dbReference type="WBParaSite" id="PSAMB.scaffold227size63887.g3470.t1"/>
    </source>
</evidence>
<dbReference type="Pfam" id="PF07714">
    <property type="entry name" value="PK_Tyr_Ser-Thr"/>
    <property type="match status" value="1"/>
</dbReference>
<dbReference type="Gene3D" id="3.30.200.20">
    <property type="entry name" value="Phosphorylase Kinase, domain 1"/>
    <property type="match status" value="1"/>
</dbReference>
<name>A0A914VPY8_9BILA</name>
<keyword evidence="6" id="KW-1185">Reference proteome</keyword>
<dbReference type="Gene3D" id="1.10.510.10">
    <property type="entry name" value="Transferase(Phosphotransferase) domain 1"/>
    <property type="match status" value="1"/>
</dbReference>
<organism evidence="6 7">
    <name type="scientific">Plectus sambesii</name>
    <dbReference type="NCBI Taxonomy" id="2011161"/>
    <lineage>
        <taxon>Eukaryota</taxon>
        <taxon>Metazoa</taxon>
        <taxon>Ecdysozoa</taxon>
        <taxon>Nematoda</taxon>
        <taxon>Chromadorea</taxon>
        <taxon>Plectida</taxon>
        <taxon>Plectina</taxon>
        <taxon>Plectoidea</taxon>
        <taxon>Plectidae</taxon>
        <taxon>Plectus</taxon>
    </lineage>
</organism>
<proteinExistence type="predicted"/>
<evidence type="ECO:0000259" key="5">
    <source>
        <dbReference type="PROSITE" id="PS50081"/>
    </source>
</evidence>
<reference evidence="7" key="1">
    <citation type="submission" date="2022-11" db="UniProtKB">
        <authorList>
            <consortium name="WormBaseParasite"/>
        </authorList>
    </citation>
    <scope>IDENTIFICATION</scope>
</reference>
<feature type="domain" description="Protein kinase" evidence="4">
    <location>
        <begin position="241"/>
        <end position="526"/>
    </location>
</feature>
<keyword evidence="1" id="KW-0479">Metal-binding</keyword>
<evidence type="ECO:0000256" key="3">
    <source>
        <dbReference type="SAM" id="MobiDB-lite"/>
    </source>
</evidence>
<dbReference type="AlphaFoldDB" id="A0A914VPY8"/>
<dbReference type="Pfam" id="PF00130">
    <property type="entry name" value="C1_1"/>
    <property type="match status" value="1"/>
</dbReference>
<dbReference type="WBParaSite" id="PSAMB.scaffold227size63887.g3470.t1">
    <property type="protein sequence ID" value="PSAMB.scaffold227size63887.g3470.t1"/>
    <property type="gene ID" value="PSAMB.scaffold227size63887.g3470"/>
</dbReference>
<dbReference type="GO" id="GO:0004674">
    <property type="term" value="F:protein serine/threonine kinase activity"/>
    <property type="evidence" value="ECO:0007669"/>
    <property type="project" value="TreeGrafter"/>
</dbReference>
<feature type="domain" description="Phorbol-ester/DAG-type" evidence="5">
    <location>
        <begin position="83"/>
        <end position="138"/>
    </location>
</feature>
<keyword evidence="2" id="KW-0862">Zinc</keyword>
<dbReference type="PROSITE" id="PS50081">
    <property type="entry name" value="ZF_DAG_PE_2"/>
    <property type="match status" value="1"/>
</dbReference>
<dbReference type="SUPFAM" id="SSF57889">
    <property type="entry name" value="Cysteine-rich domain"/>
    <property type="match status" value="1"/>
</dbReference>
<dbReference type="SUPFAM" id="SSF56112">
    <property type="entry name" value="Protein kinase-like (PK-like)"/>
    <property type="match status" value="1"/>
</dbReference>
<dbReference type="InterPro" id="IPR011009">
    <property type="entry name" value="Kinase-like_dom_sf"/>
</dbReference>
<dbReference type="Gene3D" id="3.30.60.20">
    <property type="match status" value="1"/>
</dbReference>
<feature type="region of interest" description="Disordered" evidence="3">
    <location>
        <begin position="543"/>
        <end position="564"/>
    </location>
</feature>
<feature type="region of interest" description="Disordered" evidence="3">
    <location>
        <begin position="201"/>
        <end position="251"/>
    </location>
</feature>
<sequence>MAHAMAALPTDQPRRACSAASAANRFFDGGAPATIAGAHDGAQPRVAAGGLRRRGGSAATATVVDPMTASPTNGNSCFPFAVNCRLSKTFFGVPRKCNHCNKLIVMTAGYACQFCRFRCHKRCTGADAHHPYRRPKLCSLSRLPSGDEQLFNKLLRENEINCNDVDVFPGDWASVLAGTSASSPMLSGLYPSSAPSDVFTSSRSGSVETLTSAEPTSPGTADLAQWATNDDRSSGAKTSKPPVAYRLEDGDFGDDPPVRSAGLAPAQAPLVDRIFRLGRWHGDVMLHEYTESHMSRFLHDVHTLSKIRHENIALFMGASIQLPRMAVVSSIRKGDSLYDAVQVKERQLSYQTKVNIAKQIAQGMGYLHAKGIVLQCLTTRNIYLECKVKICTLDYGGLKRRQRRSSDSGGDHVVSLFPGQLTYIAPELMTALRVEPPCLAIDGTHTKQSDVYAYGSVLYEMLAGEPPFTGQPAESVIWRIGNGQRQNVDSIGCHVAMKSLIEDCWSPDANYRPSFTTILKELHQTVALHKKHCSSVPERLNKVGLSQRPQRTQPYQSPSFHIPL</sequence>
<evidence type="ECO:0000259" key="4">
    <source>
        <dbReference type="PROSITE" id="PS50011"/>
    </source>
</evidence>
<dbReference type="Proteomes" id="UP000887566">
    <property type="component" value="Unplaced"/>
</dbReference>
<dbReference type="PROSITE" id="PS50011">
    <property type="entry name" value="PROTEIN_KINASE_DOM"/>
    <property type="match status" value="1"/>
</dbReference>
<dbReference type="GO" id="GO:0005524">
    <property type="term" value="F:ATP binding"/>
    <property type="evidence" value="ECO:0007669"/>
    <property type="project" value="InterPro"/>
</dbReference>
<accession>A0A914VPY8</accession>
<feature type="compositionally biased region" description="Polar residues" evidence="3">
    <location>
        <begin position="201"/>
        <end position="219"/>
    </location>
</feature>
<dbReference type="PANTHER" id="PTHR44329:SF253">
    <property type="entry name" value="KINASE SUPPRESSOR OF RAS 2"/>
    <property type="match status" value="1"/>
</dbReference>